<evidence type="ECO:0000313" key="2">
    <source>
        <dbReference type="Proteomes" id="UP000460949"/>
    </source>
</evidence>
<accession>A0A845DXA8</accession>
<dbReference type="EMBL" id="WMET01000001">
    <property type="protein sequence ID" value="MYL18697.1"/>
    <property type="molecule type" value="Genomic_DNA"/>
</dbReference>
<comment type="caution">
    <text evidence="1">The sequence shown here is derived from an EMBL/GenBank/DDBJ whole genome shotgun (WGS) entry which is preliminary data.</text>
</comment>
<sequence length="71" mass="8004">MRKIATIKPSKDTIRELNAIITISDSYILRGITPSIDETWGSADTLFSWQEPLSSLNYSMARHRNVTGFST</sequence>
<gene>
    <name evidence="1" type="ORF">GLW04_02280</name>
</gene>
<organism evidence="1 2">
    <name type="scientific">Halobacillus litoralis</name>
    <dbReference type="NCBI Taxonomy" id="45668"/>
    <lineage>
        <taxon>Bacteria</taxon>
        <taxon>Bacillati</taxon>
        <taxon>Bacillota</taxon>
        <taxon>Bacilli</taxon>
        <taxon>Bacillales</taxon>
        <taxon>Bacillaceae</taxon>
        <taxon>Halobacillus</taxon>
    </lineage>
</organism>
<protein>
    <submittedName>
        <fullName evidence="1">Uncharacterized protein</fullName>
    </submittedName>
</protein>
<dbReference type="Proteomes" id="UP000460949">
    <property type="component" value="Unassembled WGS sequence"/>
</dbReference>
<evidence type="ECO:0000313" key="1">
    <source>
        <dbReference type="EMBL" id="MYL18697.1"/>
    </source>
</evidence>
<name>A0A845DXA8_9BACI</name>
<reference evidence="1 2" key="1">
    <citation type="submission" date="2019-11" db="EMBL/GenBank/DDBJ databases">
        <title>Genome sequences of 17 halophilic strains isolated from different environments.</title>
        <authorList>
            <person name="Furrow R.E."/>
        </authorList>
    </citation>
    <scope>NUCLEOTIDE SEQUENCE [LARGE SCALE GENOMIC DNA]</scope>
    <source>
        <strain evidence="1 2">22511_23_Filter</strain>
    </source>
</reference>
<dbReference type="AlphaFoldDB" id="A0A845DXA8"/>
<proteinExistence type="predicted"/>